<dbReference type="EMBL" id="JABXXO010000006">
    <property type="protein sequence ID" value="KAF7776531.1"/>
    <property type="molecule type" value="Genomic_DNA"/>
</dbReference>
<dbReference type="PROSITE" id="PS50878">
    <property type="entry name" value="RT_POL"/>
    <property type="match status" value="1"/>
</dbReference>
<name>A0A8H7F486_AGABI</name>
<feature type="domain" description="Reverse transcriptase" evidence="1">
    <location>
        <begin position="1"/>
        <end position="69"/>
    </location>
</feature>
<proteinExistence type="predicted"/>
<dbReference type="Pfam" id="PF00078">
    <property type="entry name" value="RVT_1"/>
    <property type="match status" value="1"/>
</dbReference>
<evidence type="ECO:0000313" key="3">
    <source>
        <dbReference type="Proteomes" id="UP000629468"/>
    </source>
</evidence>
<organism evidence="2 3">
    <name type="scientific">Agaricus bisporus var. burnettii</name>
    <dbReference type="NCBI Taxonomy" id="192524"/>
    <lineage>
        <taxon>Eukaryota</taxon>
        <taxon>Fungi</taxon>
        <taxon>Dikarya</taxon>
        <taxon>Basidiomycota</taxon>
        <taxon>Agaricomycotina</taxon>
        <taxon>Agaricomycetes</taxon>
        <taxon>Agaricomycetidae</taxon>
        <taxon>Agaricales</taxon>
        <taxon>Agaricineae</taxon>
        <taxon>Agaricaceae</taxon>
        <taxon>Agaricus</taxon>
    </lineage>
</organism>
<dbReference type="Proteomes" id="UP000629468">
    <property type="component" value="Unassembled WGS sequence"/>
</dbReference>
<dbReference type="InterPro" id="IPR000477">
    <property type="entry name" value="RT_dom"/>
</dbReference>
<dbReference type="AlphaFoldDB" id="A0A8H7F486"/>
<accession>A0A8H7F486</accession>
<comment type="caution">
    <text evidence="2">The sequence shown here is derived from an EMBL/GenBank/DDBJ whole genome shotgun (WGS) entry which is preliminary data.</text>
</comment>
<evidence type="ECO:0000259" key="1">
    <source>
        <dbReference type="PROSITE" id="PS50878"/>
    </source>
</evidence>
<dbReference type="PANTHER" id="PTHR33064:SF37">
    <property type="entry name" value="RIBONUCLEASE H"/>
    <property type="match status" value="1"/>
</dbReference>
<dbReference type="Gene3D" id="3.30.70.270">
    <property type="match status" value="2"/>
</dbReference>
<reference evidence="2 3" key="1">
    <citation type="journal article" name="Sci. Rep.">
        <title>Telomere-to-telomere assembled and centromere annotated genomes of the two main subspecies of the button mushroom Agaricus bisporus reveal especially polymorphic chromosome ends.</title>
        <authorList>
            <person name="Sonnenberg A.S.M."/>
            <person name="Sedaghat-Telgerd N."/>
            <person name="Lavrijssen B."/>
            <person name="Ohm R.A."/>
            <person name="Hendrickx P.M."/>
            <person name="Scholtmeijer K."/>
            <person name="Baars J.J.P."/>
            <person name="van Peer A."/>
        </authorList>
    </citation>
    <scope>NUCLEOTIDE SEQUENCE [LARGE SCALE GENOMIC DNA]</scope>
    <source>
        <strain evidence="2 3">H119_p4</strain>
    </source>
</reference>
<dbReference type="InterPro" id="IPR043128">
    <property type="entry name" value="Rev_trsase/Diguanyl_cyclase"/>
</dbReference>
<dbReference type="SUPFAM" id="SSF56672">
    <property type="entry name" value="DNA/RNA polymerases"/>
    <property type="match status" value="1"/>
</dbReference>
<dbReference type="InterPro" id="IPR043502">
    <property type="entry name" value="DNA/RNA_pol_sf"/>
</dbReference>
<evidence type="ECO:0000313" key="2">
    <source>
        <dbReference type="EMBL" id="KAF7776531.1"/>
    </source>
</evidence>
<gene>
    <name evidence="2" type="ORF">Agabi119p4_4924</name>
</gene>
<protein>
    <recommendedName>
        <fullName evidence="1">Reverse transcriptase domain-containing protein</fullName>
    </recommendedName>
</protein>
<sequence length="111" mass="12956">MMDHIFAPLIKKGGVLVYMDDILIHAITRDELENITLQVLKILQKNDLFLKPEKCEFAKQRLEYLGAVITPATIEMDTAKLNGIKDWPIPKSTRDVRKFIGFCNFYRRFIK</sequence>
<dbReference type="PANTHER" id="PTHR33064">
    <property type="entry name" value="POL PROTEIN"/>
    <property type="match status" value="1"/>
</dbReference>
<dbReference type="InterPro" id="IPR051320">
    <property type="entry name" value="Viral_Replic_Matur_Polypro"/>
</dbReference>